<proteinExistence type="inferred from homology"/>
<dbReference type="PANTHER" id="PTHR16435">
    <property type="entry name" value="SPERMATOGENESIS-ASSOCIATED PROTEIN 6 SPATA6"/>
    <property type="match status" value="1"/>
</dbReference>
<protein>
    <submittedName>
        <fullName evidence="6">Uncharacterized protein LOC106814359</fullName>
    </submittedName>
</protein>
<feature type="compositionally biased region" description="Acidic residues" evidence="3">
    <location>
        <begin position="445"/>
        <end position="454"/>
    </location>
</feature>
<feature type="compositionally biased region" description="Basic and acidic residues" evidence="3">
    <location>
        <begin position="455"/>
        <end position="468"/>
    </location>
</feature>
<feature type="compositionally biased region" description="Basic and acidic residues" evidence="3">
    <location>
        <begin position="414"/>
        <end position="426"/>
    </location>
</feature>
<dbReference type="InterPro" id="IPR042769">
    <property type="entry name" value="SPATA6_fam"/>
</dbReference>
<sequence length="546" mass="62276">MTGKVQKCIVDIAVHAVTCPGVWLPKAGDVYLHLHLWGDHAQTKFFPAAFPLFFHDKLRFEKVFQTCVDPADLATELEDCLMVIELKQVSEEGDPGEPTVLARYEESARTFLFPPPRLSSPYPDQDREVLLNRTGEFPGISPKLEFTTDTALRQYTWPNQQDKMGGEDEDDLNMAEGTTKARPQSVPLTKLRKNHKDSINSKRRTPERERERHLVRTRSLSDVSSSQYSPASFHGSFTCLNGRPPFVVRHVADHMPSPSPWALNFGRMMTRNSVNRARVNLTSASFPIRRKAAAMGRCGHCNYPQHEQNCNVCRLYRRYFGRHFLGYQIPPSPQQQEQSLRRQQGKGHRRSGVKVKREKSQSTVRSSISASGISDFDDDDGGAEEEEEEEEEEDELDREGKRVEEQEIEEDDAEHMISNKVRHESIRNMPNMGNSRKNLTQESSGLDDEEDEVDSDHASVDTLEDLRVRMSGVMSRKGRAGKKNDKQRLTNSARWQHLSDLASEASSNNSSVGNEVSDAVSDVVRNRLEDTYMYGNYYRRAPRDYH</sequence>
<feature type="compositionally biased region" description="Basic residues" evidence="3">
    <location>
        <begin position="343"/>
        <end position="357"/>
    </location>
</feature>
<evidence type="ECO:0000313" key="6">
    <source>
        <dbReference type="RefSeq" id="XP_014674158.1"/>
    </source>
</evidence>
<feature type="domain" description="Spermatogenesis-associated protein 6 N-terminal" evidence="4">
    <location>
        <begin position="10"/>
        <end position="151"/>
    </location>
</feature>
<dbReference type="Pfam" id="PF14909">
    <property type="entry name" value="SPATA6"/>
    <property type="match status" value="1"/>
</dbReference>
<dbReference type="PANTHER" id="PTHR16435:SF6">
    <property type="entry name" value="IP09370P"/>
    <property type="match status" value="1"/>
</dbReference>
<evidence type="ECO:0000313" key="5">
    <source>
        <dbReference type="Proteomes" id="UP000695022"/>
    </source>
</evidence>
<keyword evidence="5" id="KW-1185">Reference proteome</keyword>
<reference evidence="6" key="1">
    <citation type="submission" date="2025-08" db="UniProtKB">
        <authorList>
            <consortium name="RefSeq"/>
        </authorList>
    </citation>
    <scope>IDENTIFICATION</scope>
</reference>
<feature type="compositionally biased region" description="Polar residues" evidence="3">
    <location>
        <begin position="431"/>
        <end position="444"/>
    </location>
</feature>
<dbReference type="InterPro" id="IPR032732">
    <property type="entry name" value="SPATA6_N"/>
</dbReference>
<organism evidence="5 6">
    <name type="scientific">Priapulus caudatus</name>
    <name type="common">Priapulid worm</name>
    <dbReference type="NCBI Taxonomy" id="37621"/>
    <lineage>
        <taxon>Eukaryota</taxon>
        <taxon>Metazoa</taxon>
        <taxon>Ecdysozoa</taxon>
        <taxon>Scalidophora</taxon>
        <taxon>Priapulida</taxon>
        <taxon>Priapulimorpha</taxon>
        <taxon>Priapulimorphida</taxon>
        <taxon>Priapulidae</taxon>
        <taxon>Priapulus</taxon>
    </lineage>
</organism>
<feature type="compositionally biased region" description="Basic and acidic residues" evidence="3">
    <location>
        <begin position="196"/>
        <end position="214"/>
    </location>
</feature>
<evidence type="ECO:0000256" key="1">
    <source>
        <dbReference type="ARBA" id="ARBA00006215"/>
    </source>
</evidence>
<evidence type="ECO:0000256" key="2">
    <source>
        <dbReference type="ARBA" id="ARBA00022553"/>
    </source>
</evidence>
<name>A0ABM1EPN7_PRICU</name>
<comment type="similarity">
    <text evidence="1">Belongs to the SPATA6 family.</text>
</comment>
<evidence type="ECO:0000259" key="4">
    <source>
        <dbReference type="Pfam" id="PF14909"/>
    </source>
</evidence>
<feature type="region of interest" description="Disordered" evidence="3">
    <location>
        <begin position="327"/>
        <end position="493"/>
    </location>
</feature>
<feature type="compositionally biased region" description="Polar residues" evidence="3">
    <location>
        <begin position="361"/>
        <end position="372"/>
    </location>
</feature>
<dbReference type="GeneID" id="106814359"/>
<feature type="region of interest" description="Disordered" evidence="3">
    <location>
        <begin position="153"/>
        <end position="221"/>
    </location>
</feature>
<feature type="compositionally biased region" description="Acidic residues" evidence="3">
    <location>
        <begin position="375"/>
        <end position="397"/>
    </location>
</feature>
<dbReference type="Proteomes" id="UP000695022">
    <property type="component" value="Unplaced"/>
</dbReference>
<feature type="compositionally biased region" description="Polar residues" evidence="3">
    <location>
        <begin position="153"/>
        <end position="162"/>
    </location>
</feature>
<accession>A0ABM1EPN7</accession>
<evidence type="ECO:0000256" key="3">
    <source>
        <dbReference type="SAM" id="MobiDB-lite"/>
    </source>
</evidence>
<keyword evidence="2" id="KW-0597">Phosphoprotein</keyword>
<dbReference type="RefSeq" id="XP_014674158.1">
    <property type="nucleotide sequence ID" value="XM_014818672.1"/>
</dbReference>
<gene>
    <name evidence="6" type="primary">LOC106814359</name>
</gene>